<feature type="compositionally biased region" description="Low complexity" evidence="1">
    <location>
        <begin position="10"/>
        <end position="24"/>
    </location>
</feature>
<accession>E3LKV3</accession>
<name>E3LKV3_CAERE</name>
<evidence type="ECO:0000256" key="1">
    <source>
        <dbReference type="SAM" id="MobiDB-lite"/>
    </source>
</evidence>
<dbReference type="OMA" id="WTENAAR"/>
<dbReference type="KEGG" id="crq:GCK72_019163"/>
<dbReference type="GeneID" id="9839364"/>
<feature type="compositionally biased region" description="Polar residues" evidence="1">
    <location>
        <begin position="246"/>
        <end position="255"/>
    </location>
</feature>
<dbReference type="STRING" id="31234.E3LKV3"/>
<dbReference type="HOGENOM" id="CLU_790468_0_0_1"/>
<evidence type="ECO:0000313" key="3">
    <source>
        <dbReference type="Proteomes" id="UP000008281"/>
    </source>
</evidence>
<dbReference type="CTD" id="9839364"/>
<reference evidence="2" key="1">
    <citation type="submission" date="2007-07" db="EMBL/GenBank/DDBJ databases">
        <title>PCAP assembly of the Caenorhabditis remanei genome.</title>
        <authorList>
            <consortium name="The Caenorhabditis remanei Sequencing Consortium"/>
            <person name="Wilson R.K."/>
        </authorList>
    </citation>
    <scope>NUCLEOTIDE SEQUENCE [LARGE SCALE GENOMIC DNA]</scope>
    <source>
        <strain evidence="2">PB4641</strain>
    </source>
</reference>
<feature type="region of interest" description="Disordered" evidence="1">
    <location>
        <begin position="1"/>
        <end position="25"/>
    </location>
</feature>
<sequence length="357" mass="40594">MFPQRMPCGSSTCSSSSGNSSLSSMYQDSPMIELFELEMNDLEDTKWDLRCAKCKECNELVPHRLLFICQYHRCDGFYEPKKDHEVPAEFYKNENVFCSKCAFTGSHKHHIEDIEEAHPVAVAMALKGEDNLTVSFTQLAFLNHEEPVDFLIANEIELTGLPVLPIEECLFGSLDSYDFQIKKTNFDVLKKTVEQCRVDGAKYAKGCAEKTLVAYHELAKDVEEIIKEHEISNNGEKIRERKDSGTTESTISFQSENEESQILENTSISPAETIVDKQQQESFFNFSSTSNEVDETTAKMICSNLNLRYDLIRDDMLIEAALQDVSDKLHEFSGSIENKLAAARMFKEKNNVALYYP</sequence>
<organism evidence="3">
    <name type="scientific">Caenorhabditis remanei</name>
    <name type="common">Caenorhabditis vulgaris</name>
    <dbReference type="NCBI Taxonomy" id="31234"/>
    <lineage>
        <taxon>Eukaryota</taxon>
        <taxon>Metazoa</taxon>
        <taxon>Ecdysozoa</taxon>
        <taxon>Nematoda</taxon>
        <taxon>Chromadorea</taxon>
        <taxon>Rhabditida</taxon>
        <taxon>Rhabditina</taxon>
        <taxon>Rhabditomorpha</taxon>
        <taxon>Rhabditoidea</taxon>
        <taxon>Rhabditidae</taxon>
        <taxon>Peloderinae</taxon>
        <taxon>Caenorhabditis</taxon>
    </lineage>
</organism>
<dbReference type="Proteomes" id="UP000008281">
    <property type="component" value="Unassembled WGS sequence"/>
</dbReference>
<gene>
    <name evidence="2" type="ORF">CRE_18493</name>
</gene>
<dbReference type="InParanoid" id="E3LKV3"/>
<protein>
    <submittedName>
        <fullName evidence="2">Uncharacterized protein</fullName>
    </submittedName>
</protein>
<dbReference type="eggNOG" id="ENOG502THXT">
    <property type="taxonomic scope" value="Eukaryota"/>
</dbReference>
<dbReference type="EMBL" id="DS268410">
    <property type="protein sequence ID" value="EFO99772.1"/>
    <property type="molecule type" value="Genomic_DNA"/>
</dbReference>
<dbReference type="RefSeq" id="XP_003115285.2">
    <property type="nucleotide sequence ID" value="XM_003115237.2"/>
</dbReference>
<evidence type="ECO:0000313" key="2">
    <source>
        <dbReference type="EMBL" id="EFO99772.1"/>
    </source>
</evidence>
<proteinExistence type="predicted"/>
<feature type="compositionally biased region" description="Basic and acidic residues" evidence="1">
    <location>
        <begin position="236"/>
        <end position="245"/>
    </location>
</feature>
<feature type="region of interest" description="Disordered" evidence="1">
    <location>
        <begin position="236"/>
        <end position="263"/>
    </location>
</feature>
<dbReference type="OrthoDB" id="5796673at2759"/>
<dbReference type="AlphaFoldDB" id="E3LKV3"/>
<keyword evidence="3" id="KW-1185">Reference proteome</keyword>
<dbReference type="FunCoup" id="E3LKV3">
    <property type="interactions" value="1042"/>
</dbReference>